<feature type="domain" description="Heme-copper oxidase subunit III family profile" evidence="9">
    <location>
        <begin position="1"/>
        <end position="214"/>
    </location>
</feature>
<evidence type="ECO:0000256" key="2">
    <source>
        <dbReference type="ARBA" id="ARBA00010581"/>
    </source>
</evidence>
<comment type="similarity">
    <text evidence="2 7">Belongs to the cytochrome c oxidase subunit 3 family.</text>
</comment>
<evidence type="ECO:0000256" key="1">
    <source>
        <dbReference type="ARBA" id="ARBA00004651"/>
    </source>
</evidence>
<gene>
    <name evidence="10" type="ORF">HN018_12510</name>
</gene>
<evidence type="ECO:0000313" key="10">
    <source>
        <dbReference type="EMBL" id="QKE90753.1"/>
    </source>
</evidence>
<keyword evidence="6 8" id="KW-0472">Membrane</keyword>
<dbReference type="RefSeq" id="WP_171836366.1">
    <property type="nucleotide sequence ID" value="NZ_CP053708.1"/>
</dbReference>
<proteinExistence type="inferred from homology"/>
<dbReference type="InterPro" id="IPR000298">
    <property type="entry name" value="Cyt_c_oxidase-like_su3"/>
</dbReference>
<accession>A0A6M8HQK4</accession>
<dbReference type="PANTHER" id="PTHR11403:SF2">
    <property type="entry name" value="CYTOCHROME BO(3) UBIQUINOL OXIDASE SUBUNIT 3"/>
    <property type="match status" value="1"/>
</dbReference>
<evidence type="ECO:0000259" key="9">
    <source>
        <dbReference type="PROSITE" id="PS50253"/>
    </source>
</evidence>
<comment type="subcellular location">
    <subcellularLocation>
        <location evidence="1 7">Cell membrane</location>
        <topology evidence="1 7">Multi-pass membrane protein</topology>
    </subcellularLocation>
</comment>
<dbReference type="KEGG" id="lck:HN018_12510"/>
<dbReference type="GO" id="GO:0019646">
    <property type="term" value="P:aerobic electron transport chain"/>
    <property type="evidence" value="ECO:0007669"/>
    <property type="project" value="InterPro"/>
</dbReference>
<feature type="transmembrane region" description="Helical" evidence="8">
    <location>
        <begin position="38"/>
        <end position="58"/>
    </location>
</feature>
<name>A0A6M8HQK4_9PROT</name>
<dbReference type="PROSITE" id="PS50253">
    <property type="entry name" value="COX3"/>
    <property type="match status" value="1"/>
</dbReference>
<evidence type="ECO:0000256" key="4">
    <source>
        <dbReference type="ARBA" id="ARBA00022692"/>
    </source>
</evidence>
<evidence type="ECO:0000256" key="8">
    <source>
        <dbReference type="SAM" id="Phobius"/>
    </source>
</evidence>
<dbReference type="InterPro" id="IPR024791">
    <property type="entry name" value="Cyt_c/ubiquinol_Oxase_su3"/>
</dbReference>
<protein>
    <submittedName>
        <fullName evidence="10">Cytochrome O ubiquinol oxidase</fullName>
    </submittedName>
</protein>
<evidence type="ECO:0000256" key="7">
    <source>
        <dbReference type="RuleBase" id="RU003376"/>
    </source>
</evidence>
<reference evidence="10 11" key="1">
    <citation type="journal article" date="2014" name="World J. Microbiol. Biotechnol.">
        <title>Biodiversity and physiological characteristics of Antarctic and Arctic lichens-associated bacteria.</title>
        <authorList>
            <person name="Lee Y.M."/>
            <person name="Kim E.H."/>
            <person name="Lee H.K."/>
            <person name="Hong S.G."/>
        </authorList>
    </citation>
    <scope>NUCLEOTIDE SEQUENCE [LARGE SCALE GENOMIC DNA]</scope>
    <source>
        <strain evidence="10 11">PAMC 26569</strain>
    </source>
</reference>
<dbReference type="InterPro" id="IPR013833">
    <property type="entry name" value="Cyt_c_oxidase_su3_a-hlx"/>
</dbReference>
<keyword evidence="5 8" id="KW-1133">Transmembrane helix</keyword>
<dbReference type="EMBL" id="CP053708">
    <property type="protein sequence ID" value="QKE90753.1"/>
    <property type="molecule type" value="Genomic_DNA"/>
</dbReference>
<dbReference type="InterPro" id="IPR035973">
    <property type="entry name" value="Cyt_c_oxidase_su3-like_sf"/>
</dbReference>
<evidence type="ECO:0000256" key="5">
    <source>
        <dbReference type="ARBA" id="ARBA00022989"/>
    </source>
</evidence>
<dbReference type="PANTHER" id="PTHR11403">
    <property type="entry name" value="CYTOCHROME C OXIDASE SUBUNIT III"/>
    <property type="match status" value="1"/>
</dbReference>
<feature type="transmembrane region" description="Helical" evidence="8">
    <location>
        <begin position="78"/>
        <end position="97"/>
    </location>
</feature>
<keyword evidence="4 7" id="KW-0812">Transmembrane</keyword>
<dbReference type="AlphaFoldDB" id="A0A6M8HQK4"/>
<dbReference type="SUPFAM" id="SSF81452">
    <property type="entry name" value="Cytochrome c oxidase subunit III-like"/>
    <property type="match status" value="1"/>
</dbReference>
<dbReference type="GO" id="GO:0005886">
    <property type="term" value="C:plasma membrane"/>
    <property type="evidence" value="ECO:0007669"/>
    <property type="project" value="UniProtKB-SubCell"/>
</dbReference>
<keyword evidence="11" id="KW-1185">Reference proteome</keyword>
<sequence>MSKGMDWGLHDPLPGDKPILWAESDHEHDMMSTRMLGFWLYMLSDSLVFAALFTAYEVLSFPMSFAGGPTPRDVASPLYGYAETIVLFTSVLAYGMVMVNLKAERVRPAMLWLSLSLVVGLAFIGMEVHELQGIAAAGGPPQRSGFLSIFWAVVVVHGIHLAIGLLWMVVMFFQIARDGFTLMVTYRLANLKVYWLYQGLIWTFVYTFVYLRGSI</sequence>
<feature type="transmembrane region" description="Helical" evidence="8">
    <location>
        <begin position="109"/>
        <end position="129"/>
    </location>
</feature>
<dbReference type="Gene3D" id="1.20.120.80">
    <property type="entry name" value="Cytochrome c oxidase, subunit III, four-helix bundle"/>
    <property type="match status" value="1"/>
</dbReference>
<dbReference type="Pfam" id="PF00510">
    <property type="entry name" value="COX3"/>
    <property type="match status" value="1"/>
</dbReference>
<evidence type="ECO:0000256" key="6">
    <source>
        <dbReference type="ARBA" id="ARBA00023136"/>
    </source>
</evidence>
<evidence type="ECO:0000313" key="11">
    <source>
        <dbReference type="Proteomes" id="UP000500767"/>
    </source>
</evidence>
<dbReference type="GO" id="GO:0004129">
    <property type="term" value="F:cytochrome-c oxidase activity"/>
    <property type="evidence" value="ECO:0007669"/>
    <property type="project" value="InterPro"/>
</dbReference>
<keyword evidence="3" id="KW-1003">Cell membrane</keyword>
<dbReference type="Proteomes" id="UP000500767">
    <property type="component" value="Chromosome"/>
</dbReference>
<feature type="transmembrane region" description="Helical" evidence="8">
    <location>
        <begin position="149"/>
        <end position="173"/>
    </location>
</feature>
<feature type="transmembrane region" description="Helical" evidence="8">
    <location>
        <begin position="194"/>
        <end position="211"/>
    </location>
</feature>
<evidence type="ECO:0000256" key="3">
    <source>
        <dbReference type="ARBA" id="ARBA00022475"/>
    </source>
</evidence>
<organism evidence="10 11">
    <name type="scientific">Lichenicola cladoniae</name>
    <dbReference type="NCBI Taxonomy" id="1484109"/>
    <lineage>
        <taxon>Bacteria</taxon>
        <taxon>Pseudomonadati</taxon>
        <taxon>Pseudomonadota</taxon>
        <taxon>Alphaproteobacteria</taxon>
        <taxon>Acetobacterales</taxon>
        <taxon>Acetobacteraceae</taxon>
        <taxon>Lichenicola</taxon>
    </lineage>
</organism>